<feature type="transmembrane region" description="Helical" evidence="5">
    <location>
        <begin position="28"/>
        <end position="44"/>
    </location>
</feature>
<dbReference type="Gene3D" id="1.20.1250.20">
    <property type="entry name" value="MFS general substrate transporter like domains"/>
    <property type="match status" value="1"/>
</dbReference>
<organism evidence="6 7">
    <name type="scientific">Botrytis fragariae</name>
    <dbReference type="NCBI Taxonomy" id="1964551"/>
    <lineage>
        <taxon>Eukaryota</taxon>
        <taxon>Fungi</taxon>
        <taxon>Dikarya</taxon>
        <taxon>Ascomycota</taxon>
        <taxon>Pezizomycotina</taxon>
        <taxon>Leotiomycetes</taxon>
        <taxon>Helotiales</taxon>
        <taxon>Sclerotiniaceae</taxon>
        <taxon>Botrytis</taxon>
    </lineage>
</organism>
<evidence type="ECO:0000256" key="3">
    <source>
        <dbReference type="ARBA" id="ARBA00022989"/>
    </source>
</evidence>
<dbReference type="Pfam" id="PF00083">
    <property type="entry name" value="Sugar_tr"/>
    <property type="match status" value="2"/>
</dbReference>
<dbReference type="GO" id="GO:0016020">
    <property type="term" value="C:membrane"/>
    <property type="evidence" value="ECO:0007669"/>
    <property type="project" value="UniProtKB-SubCell"/>
</dbReference>
<dbReference type="EMBL" id="JABFCT010000006">
    <property type="protein sequence ID" value="KAF5874827.1"/>
    <property type="molecule type" value="Genomic_DNA"/>
</dbReference>
<dbReference type="OrthoDB" id="6612291at2759"/>
<name>A0A8H6AWE9_9HELO</name>
<accession>A0A8H6AWE9</accession>
<keyword evidence="2 5" id="KW-0812">Transmembrane</keyword>
<evidence type="ECO:0000256" key="5">
    <source>
        <dbReference type="SAM" id="Phobius"/>
    </source>
</evidence>
<comment type="subcellular location">
    <subcellularLocation>
        <location evidence="1">Membrane</location>
        <topology evidence="1">Multi-pass membrane protein</topology>
    </subcellularLocation>
</comment>
<sequence>MALGGAIFAFGCALQAGAANVGILIAGRAIAGIAVGILSALVPIFQWRFPLAFRVVPGLFLAIGTWFLQESPRWLMEKDRQDEAREALYKLHSDGSNDEYLELEFSEIRDTIIAEKTVAVKSWSELIAKKIMETSTNLGMRNPSMGLLGIDTRTSLMIIGISGSFSIVYCALDLYFLERLARVKPMVFLSHWLCIGSVGQHSSQSVLRCRRTTINKCKCIKGNGGHESCLLIFLYIYWNYQLGPPRRNFSRGNSISTLTNWCLDLLLGQTGPLALTNIGFKFFYVFFVFNILATACYWIFYPETKGKTLEQMDELFGDQLVPHALEDPTGAEAARAAMNEKGVFTHDEDIS</sequence>
<evidence type="ECO:0000256" key="4">
    <source>
        <dbReference type="ARBA" id="ARBA00023136"/>
    </source>
</evidence>
<feature type="transmembrane region" description="Helical" evidence="5">
    <location>
        <begin position="282"/>
        <end position="300"/>
    </location>
</feature>
<keyword evidence="3 5" id="KW-1133">Transmembrane helix</keyword>
<gene>
    <name evidence="6" type="ORF">Bfra_003276</name>
</gene>
<evidence type="ECO:0000313" key="6">
    <source>
        <dbReference type="EMBL" id="KAF5874827.1"/>
    </source>
</evidence>
<proteinExistence type="predicted"/>
<dbReference type="InterPro" id="IPR050360">
    <property type="entry name" value="MFS_Sugar_Transporters"/>
</dbReference>
<keyword evidence="7" id="KW-1185">Reference proteome</keyword>
<dbReference type="RefSeq" id="XP_037193773.1">
    <property type="nucleotide sequence ID" value="XM_037333686.1"/>
</dbReference>
<dbReference type="Proteomes" id="UP000531561">
    <property type="component" value="Unassembled WGS sequence"/>
</dbReference>
<comment type="caution">
    <text evidence="6">The sequence shown here is derived from an EMBL/GenBank/DDBJ whole genome shotgun (WGS) entry which is preliminary data.</text>
</comment>
<dbReference type="PANTHER" id="PTHR48022:SF9">
    <property type="entry name" value="MAJOR FACILITATOR SUPERFAMILY (MFS) PROFILE DOMAIN-CONTAINING PROTEIN"/>
    <property type="match status" value="1"/>
</dbReference>
<dbReference type="InterPro" id="IPR005828">
    <property type="entry name" value="MFS_sugar_transport-like"/>
</dbReference>
<dbReference type="GO" id="GO:0005351">
    <property type="term" value="F:carbohydrate:proton symporter activity"/>
    <property type="evidence" value="ECO:0007669"/>
    <property type="project" value="TreeGrafter"/>
</dbReference>
<dbReference type="GeneID" id="59257378"/>
<dbReference type="SUPFAM" id="SSF103473">
    <property type="entry name" value="MFS general substrate transporter"/>
    <property type="match status" value="1"/>
</dbReference>
<evidence type="ECO:0000256" key="2">
    <source>
        <dbReference type="ARBA" id="ARBA00022692"/>
    </source>
</evidence>
<keyword evidence="4 5" id="KW-0472">Membrane</keyword>
<evidence type="ECO:0000313" key="7">
    <source>
        <dbReference type="Proteomes" id="UP000531561"/>
    </source>
</evidence>
<evidence type="ECO:0000256" key="1">
    <source>
        <dbReference type="ARBA" id="ARBA00004141"/>
    </source>
</evidence>
<dbReference type="InterPro" id="IPR036259">
    <property type="entry name" value="MFS_trans_sf"/>
</dbReference>
<dbReference type="AlphaFoldDB" id="A0A8H6AWE9"/>
<feature type="transmembrane region" description="Helical" evidence="5">
    <location>
        <begin position="51"/>
        <end position="68"/>
    </location>
</feature>
<reference evidence="6 7" key="1">
    <citation type="journal article" date="2020" name="Phytopathology">
        <title>A high-quality genome resource of Botrytis fragariae, a new and rapidly spreading fungal pathogen causing strawberry gray mold in the U.S.A.</title>
        <authorList>
            <person name="Wu Y."/>
            <person name="Saski C.A."/>
            <person name="Schnabel G."/>
            <person name="Xiao S."/>
            <person name="Hu M."/>
        </authorList>
    </citation>
    <scope>NUCLEOTIDE SEQUENCE [LARGE SCALE GENOMIC DNA]</scope>
    <source>
        <strain evidence="6 7">BVB16</strain>
    </source>
</reference>
<protein>
    <submittedName>
        <fullName evidence="6">Putative hexose carrier protein</fullName>
    </submittedName>
</protein>
<dbReference type="PANTHER" id="PTHR48022">
    <property type="entry name" value="PLASTIDIC GLUCOSE TRANSPORTER 4"/>
    <property type="match status" value="1"/>
</dbReference>
<feature type="transmembrane region" description="Helical" evidence="5">
    <location>
        <begin position="155"/>
        <end position="177"/>
    </location>
</feature>